<comment type="caution">
    <text evidence="2">The sequence shown here is derived from an EMBL/GenBank/DDBJ whole genome shotgun (WGS) entry which is preliminary data.</text>
</comment>
<name>A0ABD1HDU3_SALDI</name>
<dbReference type="Pfam" id="PF24626">
    <property type="entry name" value="SH3_Tf2-1"/>
    <property type="match status" value="1"/>
</dbReference>
<dbReference type="PROSITE" id="PS50994">
    <property type="entry name" value="INTEGRASE"/>
    <property type="match status" value="1"/>
</dbReference>
<sequence>MEKQIRNYIRECVVCQRCKYDNSAYPGLLQPLPIPEEAWSQVSLDFIEGLPMSHGKSAILVVVDRLTKYAHFMSLSHPYKALSVAQTFLDNVFKLHGLPNILISDRDTVFLSKFWCDLFKLQGVELNLSTAYHPQSDGQTEVVNRCLESYLRCMSGDQPIDWSKCISLAEFWYNTSHHSSIDCSPFEALYGYPPLIHIPYFRGDSVVHSVDDSLGARDAMIQVLKHHLVRAQKRMKQNHDRHRSDRVFAIGDWVYLKLQPYRQNTLRDHQFQKLGPRYFGPFKVIDKFGEVAYKLQLPPQSKLHLVFHVSQLKKKKKVRASQQLNSALPTTGNATFLEPVQILERRLVKRGNRPATQVLVHWSNSFAEDATWEFLHDIQARFPQFKP</sequence>
<dbReference type="InterPro" id="IPR056924">
    <property type="entry name" value="SH3_Tf2-1"/>
</dbReference>
<dbReference type="InterPro" id="IPR036397">
    <property type="entry name" value="RNaseH_sf"/>
</dbReference>
<dbReference type="AlphaFoldDB" id="A0ABD1HDU3"/>
<evidence type="ECO:0000313" key="3">
    <source>
        <dbReference type="Proteomes" id="UP001567538"/>
    </source>
</evidence>
<dbReference type="PANTHER" id="PTHR37984">
    <property type="entry name" value="PROTEIN CBG26694"/>
    <property type="match status" value="1"/>
</dbReference>
<feature type="domain" description="Integrase catalytic" evidence="1">
    <location>
        <begin position="29"/>
        <end position="193"/>
    </location>
</feature>
<dbReference type="SUPFAM" id="SSF53098">
    <property type="entry name" value="Ribonuclease H-like"/>
    <property type="match status" value="1"/>
</dbReference>
<dbReference type="InterPro" id="IPR016197">
    <property type="entry name" value="Chromo-like_dom_sf"/>
</dbReference>
<evidence type="ECO:0000259" key="1">
    <source>
        <dbReference type="PROSITE" id="PS50994"/>
    </source>
</evidence>
<evidence type="ECO:0000313" key="2">
    <source>
        <dbReference type="EMBL" id="KAL1553698.1"/>
    </source>
</evidence>
<dbReference type="Proteomes" id="UP001567538">
    <property type="component" value="Unassembled WGS sequence"/>
</dbReference>
<dbReference type="InterPro" id="IPR001584">
    <property type="entry name" value="Integrase_cat-core"/>
</dbReference>
<keyword evidence="3" id="KW-1185">Reference proteome</keyword>
<dbReference type="SUPFAM" id="SSF54160">
    <property type="entry name" value="Chromo domain-like"/>
    <property type="match status" value="1"/>
</dbReference>
<reference evidence="2 3" key="1">
    <citation type="submission" date="2024-06" db="EMBL/GenBank/DDBJ databases">
        <title>A chromosome level genome sequence of Diviner's sage (Salvia divinorum).</title>
        <authorList>
            <person name="Ford S.A."/>
            <person name="Ro D.-K."/>
            <person name="Ness R.W."/>
            <person name="Phillips M.A."/>
        </authorList>
    </citation>
    <scope>NUCLEOTIDE SEQUENCE [LARGE SCALE GENOMIC DNA]</scope>
    <source>
        <strain evidence="2">SAF-2024a</strain>
        <tissue evidence="2">Leaf</tissue>
    </source>
</reference>
<accession>A0ABD1HDU3</accession>
<dbReference type="InterPro" id="IPR012337">
    <property type="entry name" value="RNaseH-like_sf"/>
</dbReference>
<dbReference type="InterPro" id="IPR050951">
    <property type="entry name" value="Retrovirus_Pol_polyprotein"/>
</dbReference>
<dbReference type="PANTHER" id="PTHR37984:SF5">
    <property type="entry name" value="PROTEIN NYNRIN-LIKE"/>
    <property type="match status" value="1"/>
</dbReference>
<dbReference type="Gene3D" id="3.30.420.10">
    <property type="entry name" value="Ribonuclease H-like superfamily/Ribonuclease H"/>
    <property type="match status" value="1"/>
</dbReference>
<gene>
    <name evidence="2" type="ORF">AAHA92_14340</name>
</gene>
<protein>
    <recommendedName>
        <fullName evidence="1">Integrase catalytic domain-containing protein</fullName>
    </recommendedName>
</protein>
<organism evidence="2 3">
    <name type="scientific">Salvia divinorum</name>
    <name type="common">Maria pastora</name>
    <name type="synonym">Diviner's sage</name>
    <dbReference type="NCBI Taxonomy" id="28513"/>
    <lineage>
        <taxon>Eukaryota</taxon>
        <taxon>Viridiplantae</taxon>
        <taxon>Streptophyta</taxon>
        <taxon>Embryophyta</taxon>
        <taxon>Tracheophyta</taxon>
        <taxon>Spermatophyta</taxon>
        <taxon>Magnoliopsida</taxon>
        <taxon>eudicotyledons</taxon>
        <taxon>Gunneridae</taxon>
        <taxon>Pentapetalae</taxon>
        <taxon>asterids</taxon>
        <taxon>lamiids</taxon>
        <taxon>Lamiales</taxon>
        <taxon>Lamiaceae</taxon>
        <taxon>Nepetoideae</taxon>
        <taxon>Mentheae</taxon>
        <taxon>Salviinae</taxon>
        <taxon>Salvia</taxon>
        <taxon>Salvia subgen. Calosphace</taxon>
    </lineage>
</organism>
<proteinExistence type="predicted"/>
<dbReference type="EMBL" id="JBEAFC010000006">
    <property type="protein sequence ID" value="KAL1553698.1"/>
    <property type="molecule type" value="Genomic_DNA"/>
</dbReference>